<accession>A0AAN8G0C1</accession>
<protein>
    <submittedName>
        <fullName evidence="1">Uncharacterized protein</fullName>
    </submittedName>
</protein>
<keyword evidence="2" id="KW-1185">Reference proteome</keyword>
<sequence length="35" mass="3907">EQSGAKLLGSQGIAQEALKRSDQWKLINYYSSYSS</sequence>
<dbReference type="Proteomes" id="UP001331761">
    <property type="component" value="Unassembled WGS sequence"/>
</dbReference>
<reference evidence="1 2" key="1">
    <citation type="submission" date="2019-10" db="EMBL/GenBank/DDBJ databases">
        <title>Assembly and Annotation for the nematode Trichostrongylus colubriformis.</title>
        <authorList>
            <person name="Martin J."/>
        </authorList>
    </citation>
    <scope>NUCLEOTIDE SEQUENCE [LARGE SCALE GENOMIC DNA]</scope>
    <source>
        <strain evidence="1">G859</strain>
        <tissue evidence="1">Whole worm</tissue>
    </source>
</reference>
<feature type="non-terminal residue" evidence="1">
    <location>
        <position position="1"/>
    </location>
</feature>
<proteinExistence type="predicted"/>
<evidence type="ECO:0000313" key="1">
    <source>
        <dbReference type="EMBL" id="KAK5974018.1"/>
    </source>
</evidence>
<comment type="caution">
    <text evidence="1">The sequence shown here is derived from an EMBL/GenBank/DDBJ whole genome shotgun (WGS) entry which is preliminary data.</text>
</comment>
<gene>
    <name evidence="1" type="ORF">GCK32_019148</name>
</gene>
<dbReference type="EMBL" id="WIXE01014769">
    <property type="protein sequence ID" value="KAK5974018.1"/>
    <property type="molecule type" value="Genomic_DNA"/>
</dbReference>
<dbReference type="AlphaFoldDB" id="A0AAN8G0C1"/>
<organism evidence="1 2">
    <name type="scientific">Trichostrongylus colubriformis</name>
    <name type="common">Black scour worm</name>
    <dbReference type="NCBI Taxonomy" id="6319"/>
    <lineage>
        <taxon>Eukaryota</taxon>
        <taxon>Metazoa</taxon>
        <taxon>Ecdysozoa</taxon>
        <taxon>Nematoda</taxon>
        <taxon>Chromadorea</taxon>
        <taxon>Rhabditida</taxon>
        <taxon>Rhabditina</taxon>
        <taxon>Rhabditomorpha</taxon>
        <taxon>Strongyloidea</taxon>
        <taxon>Trichostrongylidae</taxon>
        <taxon>Trichostrongylus</taxon>
    </lineage>
</organism>
<evidence type="ECO:0000313" key="2">
    <source>
        <dbReference type="Proteomes" id="UP001331761"/>
    </source>
</evidence>
<name>A0AAN8G0C1_TRICO</name>